<sequence>MTDPRALSRLDQEFVRLLRSRSAQGKSKTVKSHGIGIAEVKELHREVYRLQGEEQYEPKALLRCLSRLKAHGCVAWPGRDDGERVALPLTVKVYRQPETSEESFPLPPLAERLSWLADRWARLPVNQQAVYTAVNEWMLNDPDPASAPQCERALEIFGKRKFVHLFPEPEKAFRKFSFGPYFSDAANARELLTIRRSQPPLLTERYFGSSEESGYASMGPGKILMVVENYTTCWSMAEALKNVDHDLRHLAWGIGKSFVSSVASIRSNHGVRAIRYFGDIDVSGLAIPAGANARAAKNGLPEVEPAAELYDALFALGTALPGKEKAIEEAQAEKLAAWLPERHRERAIELMVRGERLAQEWVGLRHLLSSGEWHAAVR</sequence>
<proteinExistence type="predicted"/>
<dbReference type="RefSeq" id="WP_271312524.1">
    <property type="nucleotide sequence ID" value="NZ_JABXJJ020000012.1"/>
</dbReference>
<comment type="caution">
    <text evidence="2">The sequence shown here is derived from an EMBL/GenBank/DDBJ whole genome shotgun (WGS) entry which is preliminary data.</text>
</comment>
<dbReference type="Pfam" id="PF09983">
    <property type="entry name" value="JetD_C"/>
    <property type="match status" value="1"/>
</dbReference>
<protein>
    <submittedName>
        <fullName evidence="2">DUF2220 family protein</fullName>
    </submittedName>
</protein>
<accession>A0AA90GXG8</accession>
<name>A0AA90GXG8_9ACTN</name>
<evidence type="ECO:0000313" key="2">
    <source>
        <dbReference type="EMBL" id="MDI5969933.1"/>
    </source>
</evidence>
<dbReference type="AlphaFoldDB" id="A0AA90GXG8"/>
<organism evidence="2">
    <name type="scientific">Streptantibioticus silvisoli</name>
    <dbReference type="NCBI Taxonomy" id="2705255"/>
    <lineage>
        <taxon>Bacteria</taxon>
        <taxon>Bacillati</taxon>
        <taxon>Actinomycetota</taxon>
        <taxon>Actinomycetes</taxon>
        <taxon>Kitasatosporales</taxon>
        <taxon>Streptomycetaceae</taxon>
        <taxon>Streptantibioticus</taxon>
    </lineage>
</organism>
<feature type="domain" description="Wadjet protein JetD C-terminal" evidence="1">
    <location>
        <begin position="221"/>
        <end position="290"/>
    </location>
</feature>
<dbReference type="InterPro" id="IPR024534">
    <property type="entry name" value="JetD_C"/>
</dbReference>
<gene>
    <name evidence="2" type="ORF">POF50_011390</name>
</gene>
<reference evidence="2" key="1">
    <citation type="submission" date="2023-05" db="EMBL/GenBank/DDBJ databases">
        <title>Streptantibioticus silvisoli sp. nov., acidotolerant actinomycetes 1 from pine litter.</title>
        <authorList>
            <person name="Swiecimska M."/>
            <person name="Golinska P."/>
            <person name="Sangal V."/>
            <person name="Wachnowicz B."/>
            <person name="Goodfellow M."/>
        </authorList>
    </citation>
    <scope>NUCLEOTIDE SEQUENCE</scope>
    <source>
        <strain evidence="2">SL13</strain>
    </source>
</reference>
<evidence type="ECO:0000259" key="1">
    <source>
        <dbReference type="Pfam" id="PF09983"/>
    </source>
</evidence>
<dbReference type="EMBL" id="JABXJJ020000012">
    <property type="protein sequence ID" value="MDI5969933.1"/>
    <property type="molecule type" value="Genomic_DNA"/>
</dbReference>